<sequence>MKSLLLLAAPCLAALLSGLSPLESVTELPAGWSLHSAPPASDVLSLSISIRHDEGDDELKRRLGGISDPRSGSYGAFLSREEVRALRSPSRDRVDAVLGWLGEGGVEGVVEEDWVRVEVTVGQARDLLGAEVAYYTFSEGEEKSVPVLRAREYGVPEGVRDAVGFIHPLSNFLPLLRSNDGDSETPGGGYGTASERRRRDFKGPRARQVPDEPINPGDDYVAPPAPPCANRTTPACIRELYNITYAPEGADPPPSEVTYAAAGFLEQFLYHPDTDAFMTAYAPYVPLSARNVTVELVNNGTNPQVMSKAGLEASLDVQYAVSLSHPVPVTFQSTGGRGAKLDGDGVPLPESVADNEPYLEWLEHMLEKDDADIPRVVAVSYADDEQGVPRAYALKVCDLFAAIAARGVTVIVATGDGGSRGVRRGDCRSNDGLRRPVTMASFPGTCPYVTAVGAVSAIEPPQVATFSTGGFSIYFERPGFQDADVEGYIERLEGHLEGHYNASGRAIPDVSAIGTGFAVQWGGGPSSVMGTSAAVPVFASMVALINDARRRRGLPWTGWLNPRLYSEEVRGVLRDIVTGVSAGCAWDGDAVAGWKALDGWDCGTGIGVPGDFMELLEVFLED</sequence>
<dbReference type="Proteomes" id="UP001187682">
    <property type="component" value="Unassembled WGS sequence"/>
</dbReference>
<evidence type="ECO:0000256" key="3">
    <source>
        <dbReference type="ARBA" id="ARBA00004239"/>
    </source>
</evidence>
<dbReference type="InterPro" id="IPR036852">
    <property type="entry name" value="Peptidase_S8/S53_dom_sf"/>
</dbReference>
<evidence type="ECO:0000256" key="4">
    <source>
        <dbReference type="ARBA" id="ARBA00012462"/>
    </source>
</evidence>
<feature type="binding site" evidence="11">
    <location>
        <position position="601"/>
    </location>
    <ligand>
        <name>Ca(2+)</name>
        <dbReference type="ChEBI" id="CHEBI:29108"/>
    </ligand>
</feature>
<keyword evidence="5 11" id="KW-0645">Protease</keyword>
<feature type="compositionally biased region" description="Basic and acidic residues" evidence="12">
    <location>
        <begin position="194"/>
        <end position="203"/>
    </location>
</feature>
<keyword evidence="16" id="KW-1185">Reference proteome</keyword>
<dbReference type="GO" id="GO:0005576">
    <property type="term" value="C:extracellular region"/>
    <property type="evidence" value="ECO:0007669"/>
    <property type="project" value="UniProtKB-SubCell"/>
</dbReference>
<dbReference type="AlphaFoldDB" id="A0AAE8SUB2"/>
<evidence type="ECO:0000256" key="6">
    <source>
        <dbReference type="ARBA" id="ARBA00022723"/>
    </source>
</evidence>
<reference evidence="15" key="1">
    <citation type="submission" date="2018-03" db="EMBL/GenBank/DDBJ databases">
        <authorList>
            <person name="Guldener U."/>
        </authorList>
    </citation>
    <scope>NUCLEOTIDE SEQUENCE</scope>
</reference>
<evidence type="ECO:0000256" key="7">
    <source>
        <dbReference type="ARBA" id="ARBA00022801"/>
    </source>
</evidence>
<protein>
    <recommendedName>
        <fullName evidence="4">tripeptidyl-peptidase II</fullName>
        <ecNumber evidence="4">3.4.14.10</ecNumber>
    </recommendedName>
</protein>
<evidence type="ECO:0000313" key="16">
    <source>
        <dbReference type="Proteomes" id="UP001187682"/>
    </source>
</evidence>
<evidence type="ECO:0000256" key="12">
    <source>
        <dbReference type="SAM" id="MobiDB-lite"/>
    </source>
</evidence>
<feature type="domain" description="Peptidase S53" evidence="14">
    <location>
        <begin position="231"/>
        <end position="621"/>
    </location>
</feature>
<dbReference type="PROSITE" id="PS51695">
    <property type="entry name" value="SEDOLISIN"/>
    <property type="match status" value="1"/>
</dbReference>
<evidence type="ECO:0000256" key="13">
    <source>
        <dbReference type="SAM" id="SignalP"/>
    </source>
</evidence>
<feature type="active site" description="Charge relay system" evidence="11">
    <location>
        <position position="532"/>
    </location>
</feature>
<feature type="active site" description="Charge relay system" evidence="11">
    <location>
        <position position="312"/>
    </location>
</feature>
<dbReference type="InterPro" id="IPR050819">
    <property type="entry name" value="Tripeptidyl-peptidase_I"/>
</dbReference>
<evidence type="ECO:0000259" key="14">
    <source>
        <dbReference type="PROSITE" id="PS51695"/>
    </source>
</evidence>
<accession>A0AAE8SUB2</accession>
<gene>
    <name evidence="15" type="ORF">DNG_04202</name>
</gene>
<dbReference type="CDD" id="cd04056">
    <property type="entry name" value="Peptidases_S53"/>
    <property type="match status" value="1"/>
</dbReference>
<dbReference type="InterPro" id="IPR015366">
    <property type="entry name" value="S53_propep"/>
</dbReference>
<keyword evidence="6 11" id="KW-0479">Metal-binding</keyword>
<organism evidence="15 16">
    <name type="scientific">Cephalotrichum gorgonifer</name>
    <dbReference type="NCBI Taxonomy" id="2041049"/>
    <lineage>
        <taxon>Eukaryota</taxon>
        <taxon>Fungi</taxon>
        <taxon>Dikarya</taxon>
        <taxon>Ascomycota</taxon>
        <taxon>Pezizomycotina</taxon>
        <taxon>Sordariomycetes</taxon>
        <taxon>Hypocreomycetidae</taxon>
        <taxon>Microascales</taxon>
        <taxon>Microascaceae</taxon>
        <taxon>Cephalotrichum</taxon>
    </lineage>
</organism>
<dbReference type="Gene3D" id="3.40.50.200">
    <property type="entry name" value="Peptidase S8/S53 domain"/>
    <property type="match status" value="1"/>
</dbReference>
<dbReference type="Pfam" id="PF00082">
    <property type="entry name" value="Peptidase_S8"/>
    <property type="match status" value="1"/>
</dbReference>
<dbReference type="InterPro" id="IPR030400">
    <property type="entry name" value="Sedolisin_dom"/>
</dbReference>
<evidence type="ECO:0000256" key="2">
    <source>
        <dbReference type="ARBA" id="ARBA00002451"/>
    </source>
</evidence>
<dbReference type="SMART" id="SM00944">
    <property type="entry name" value="Pro-kuma_activ"/>
    <property type="match status" value="1"/>
</dbReference>
<evidence type="ECO:0000256" key="10">
    <source>
        <dbReference type="ARBA" id="ARBA00023145"/>
    </source>
</evidence>
<dbReference type="SUPFAM" id="SSF54897">
    <property type="entry name" value="Protease propeptides/inhibitors"/>
    <property type="match status" value="1"/>
</dbReference>
<comment type="subcellular location">
    <subcellularLocation>
        <location evidence="3">Secreted</location>
        <location evidence="3">Extracellular space</location>
    </subcellularLocation>
</comment>
<keyword evidence="13" id="KW-0732">Signal</keyword>
<comment type="function">
    <text evidence="2">Secreted tripeptidyl-peptidase which degrades proteins at acidic pHs and is involved in virulence.</text>
</comment>
<feature type="binding site" evidence="11">
    <location>
        <position position="576"/>
    </location>
    <ligand>
        <name>Ca(2+)</name>
        <dbReference type="ChEBI" id="CHEBI:29108"/>
    </ligand>
</feature>
<evidence type="ECO:0000313" key="15">
    <source>
        <dbReference type="EMBL" id="SPO01529.1"/>
    </source>
</evidence>
<evidence type="ECO:0000256" key="11">
    <source>
        <dbReference type="PROSITE-ProRule" id="PRU01032"/>
    </source>
</evidence>
<dbReference type="GO" id="GO:0004252">
    <property type="term" value="F:serine-type endopeptidase activity"/>
    <property type="evidence" value="ECO:0007669"/>
    <property type="project" value="UniProtKB-UniRule"/>
</dbReference>
<proteinExistence type="predicted"/>
<feature type="active site" description="Charge relay system" evidence="11">
    <location>
        <position position="316"/>
    </location>
</feature>
<name>A0AAE8SUB2_9PEZI</name>
<feature type="signal peptide" evidence="13">
    <location>
        <begin position="1"/>
        <end position="18"/>
    </location>
</feature>
<comment type="catalytic activity">
    <reaction evidence="1">
        <text>Release of an N-terminal tripeptide from a polypeptide.</text>
        <dbReference type="EC" id="3.4.14.10"/>
    </reaction>
</comment>
<feature type="chain" id="PRO_5042184717" description="tripeptidyl-peptidase II" evidence="13">
    <location>
        <begin position="19"/>
        <end position="622"/>
    </location>
</feature>
<feature type="region of interest" description="Disordered" evidence="12">
    <location>
        <begin position="176"/>
        <end position="227"/>
    </location>
</feature>
<keyword evidence="7 11" id="KW-0378">Hydrolase</keyword>
<keyword evidence="8 11" id="KW-0720">Serine protease</keyword>
<evidence type="ECO:0000256" key="5">
    <source>
        <dbReference type="ARBA" id="ARBA00022670"/>
    </source>
</evidence>
<evidence type="ECO:0000256" key="1">
    <source>
        <dbReference type="ARBA" id="ARBA00001910"/>
    </source>
</evidence>
<comment type="caution">
    <text evidence="15">The sequence shown here is derived from an EMBL/GenBank/DDBJ whole genome shotgun (WGS) entry which is preliminary data.</text>
</comment>
<evidence type="ECO:0000256" key="9">
    <source>
        <dbReference type="ARBA" id="ARBA00022837"/>
    </source>
</evidence>
<dbReference type="Pfam" id="PF09286">
    <property type="entry name" value="Pro-kuma_activ"/>
    <property type="match status" value="1"/>
</dbReference>
<comment type="cofactor">
    <cofactor evidence="11">
        <name>Ca(2+)</name>
        <dbReference type="ChEBI" id="CHEBI:29108"/>
    </cofactor>
    <text evidence="11">Binds 1 Ca(2+) ion per subunit.</text>
</comment>
<dbReference type="SUPFAM" id="SSF52743">
    <property type="entry name" value="Subtilisin-like"/>
    <property type="match status" value="1"/>
</dbReference>
<keyword evidence="10" id="KW-0865">Zymogen</keyword>
<evidence type="ECO:0000256" key="8">
    <source>
        <dbReference type="ARBA" id="ARBA00022825"/>
    </source>
</evidence>
<dbReference type="PANTHER" id="PTHR14218">
    <property type="entry name" value="PROTEASE S8 TRIPEPTIDYL PEPTIDASE I CLN2"/>
    <property type="match status" value="1"/>
</dbReference>
<dbReference type="GO" id="GO:0008240">
    <property type="term" value="F:tripeptidyl-peptidase activity"/>
    <property type="evidence" value="ECO:0007669"/>
    <property type="project" value="UniProtKB-EC"/>
</dbReference>
<dbReference type="InterPro" id="IPR000209">
    <property type="entry name" value="Peptidase_S8/S53_dom"/>
</dbReference>
<feature type="binding site" evidence="11">
    <location>
        <position position="599"/>
    </location>
    <ligand>
        <name>Ca(2+)</name>
        <dbReference type="ChEBI" id="CHEBI:29108"/>
    </ligand>
</feature>
<dbReference type="GO" id="GO:0006508">
    <property type="term" value="P:proteolysis"/>
    <property type="evidence" value="ECO:0007669"/>
    <property type="project" value="UniProtKB-KW"/>
</dbReference>
<feature type="binding site" evidence="11">
    <location>
        <position position="575"/>
    </location>
    <ligand>
        <name>Ca(2+)</name>
        <dbReference type="ChEBI" id="CHEBI:29108"/>
    </ligand>
</feature>
<keyword evidence="9 11" id="KW-0106">Calcium</keyword>
<dbReference type="EC" id="3.4.14.10" evidence="4"/>
<dbReference type="EMBL" id="ONZQ02000005">
    <property type="protein sequence ID" value="SPO01529.1"/>
    <property type="molecule type" value="Genomic_DNA"/>
</dbReference>
<dbReference type="CDD" id="cd11377">
    <property type="entry name" value="Pro-peptidase_S53"/>
    <property type="match status" value="1"/>
</dbReference>
<dbReference type="GO" id="GO:0046872">
    <property type="term" value="F:metal ion binding"/>
    <property type="evidence" value="ECO:0007669"/>
    <property type="project" value="UniProtKB-UniRule"/>
</dbReference>
<dbReference type="PANTHER" id="PTHR14218:SF15">
    <property type="entry name" value="TRIPEPTIDYL-PEPTIDASE 1"/>
    <property type="match status" value="1"/>
</dbReference>